<dbReference type="AlphaFoldDB" id="A0A0D0C8U1"/>
<reference evidence="3" key="2">
    <citation type="submission" date="2015-01" db="EMBL/GenBank/DDBJ databases">
        <title>Evolutionary Origins and Diversification of the Mycorrhizal Mutualists.</title>
        <authorList>
            <consortium name="DOE Joint Genome Institute"/>
            <consortium name="Mycorrhizal Genomics Consortium"/>
            <person name="Kohler A."/>
            <person name="Kuo A."/>
            <person name="Nagy L.G."/>
            <person name="Floudas D."/>
            <person name="Copeland A."/>
            <person name="Barry K.W."/>
            <person name="Cichocki N."/>
            <person name="Veneault-Fourrey C."/>
            <person name="LaButti K."/>
            <person name="Lindquist E.A."/>
            <person name="Lipzen A."/>
            <person name="Lundell T."/>
            <person name="Morin E."/>
            <person name="Murat C."/>
            <person name="Riley R."/>
            <person name="Ohm R."/>
            <person name="Sun H."/>
            <person name="Tunlid A."/>
            <person name="Henrissat B."/>
            <person name="Grigoriev I.V."/>
            <person name="Hibbett D.S."/>
            <person name="Martin F."/>
        </authorList>
    </citation>
    <scope>NUCLEOTIDE SEQUENCE [LARGE SCALE GENOMIC DNA]</scope>
    <source>
        <strain evidence="3">Ve08.2h10</strain>
    </source>
</reference>
<name>A0A0D0C8U1_9AGAM</name>
<proteinExistence type="predicted"/>
<reference evidence="2 3" key="1">
    <citation type="submission" date="2014-04" db="EMBL/GenBank/DDBJ databases">
        <authorList>
            <consortium name="DOE Joint Genome Institute"/>
            <person name="Kuo A."/>
            <person name="Kohler A."/>
            <person name="Jargeat P."/>
            <person name="Nagy L.G."/>
            <person name="Floudas D."/>
            <person name="Copeland A."/>
            <person name="Barry K.W."/>
            <person name="Cichocki N."/>
            <person name="Veneault-Fourrey C."/>
            <person name="LaButti K."/>
            <person name="Lindquist E.A."/>
            <person name="Lipzen A."/>
            <person name="Lundell T."/>
            <person name="Morin E."/>
            <person name="Murat C."/>
            <person name="Sun H."/>
            <person name="Tunlid A."/>
            <person name="Henrissat B."/>
            <person name="Grigoriev I.V."/>
            <person name="Hibbett D.S."/>
            <person name="Martin F."/>
            <person name="Nordberg H.P."/>
            <person name="Cantor M.N."/>
            <person name="Hua S.X."/>
        </authorList>
    </citation>
    <scope>NUCLEOTIDE SEQUENCE [LARGE SCALE GENOMIC DNA]</scope>
    <source>
        <strain evidence="2 3">Ve08.2h10</strain>
    </source>
</reference>
<feature type="compositionally biased region" description="Basic and acidic residues" evidence="1">
    <location>
        <begin position="98"/>
        <end position="115"/>
    </location>
</feature>
<evidence type="ECO:0000313" key="3">
    <source>
        <dbReference type="Proteomes" id="UP000054538"/>
    </source>
</evidence>
<gene>
    <name evidence="2" type="ORF">PAXRUDRAFT_22477</name>
</gene>
<feature type="compositionally biased region" description="Basic and acidic residues" evidence="1">
    <location>
        <begin position="70"/>
        <end position="87"/>
    </location>
</feature>
<dbReference type="EMBL" id="KN831312">
    <property type="protein sequence ID" value="KIK72038.1"/>
    <property type="molecule type" value="Genomic_DNA"/>
</dbReference>
<keyword evidence="3" id="KW-1185">Reference proteome</keyword>
<dbReference type="InParanoid" id="A0A0D0C8U1"/>
<evidence type="ECO:0000313" key="2">
    <source>
        <dbReference type="EMBL" id="KIK72038.1"/>
    </source>
</evidence>
<accession>A0A0D0C8U1</accession>
<dbReference type="Proteomes" id="UP000054538">
    <property type="component" value="Unassembled WGS sequence"/>
</dbReference>
<evidence type="ECO:0000256" key="1">
    <source>
        <dbReference type="SAM" id="MobiDB-lite"/>
    </source>
</evidence>
<feature type="compositionally biased region" description="Basic and acidic residues" evidence="1">
    <location>
        <begin position="46"/>
        <end position="60"/>
    </location>
</feature>
<feature type="region of interest" description="Disordered" evidence="1">
    <location>
        <begin position="1"/>
        <end position="115"/>
    </location>
</feature>
<feature type="compositionally biased region" description="Basic and acidic residues" evidence="1">
    <location>
        <begin position="23"/>
        <end position="33"/>
    </location>
</feature>
<sequence>MAAKGKRNAAPNDWPMDTEDSKDDCRGPTKEEEPGNVSRQPGAWSKHHDISKQARGRGLDDEGDEEEEADGQRRTWSEVLGDPKDSSKQQARKKVWQRKSDGEDSQDPDFKAKAR</sequence>
<protein>
    <submittedName>
        <fullName evidence="2">Unplaced genomic scaffold scaffold_6490, whole genome shotgun sequence</fullName>
    </submittedName>
</protein>
<dbReference type="HOGENOM" id="CLU_164202_0_0_1"/>
<organism evidence="2 3">
    <name type="scientific">Paxillus rubicundulus Ve08.2h10</name>
    <dbReference type="NCBI Taxonomy" id="930991"/>
    <lineage>
        <taxon>Eukaryota</taxon>
        <taxon>Fungi</taxon>
        <taxon>Dikarya</taxon>
        <taxon>Basidiomycota</taxon>
        <taxon>Agaricomycotina</taxon>
        <taxon>Agaricomycetes</taxon>
        <taxon>Agaricomycetidae</taxon>
        <taxon>Boletales</taxon>
        <taxon>Paxilineae</taxon>
        <taxon>Paxillaceae</taxon>
        <taxon>Paxillus</taxon>
    </lineage>
</organism>